<dbReference type="EMBL" id="JASCZI010241756">
    <property type="protein sequence ID" value="MED6206432.1"/>
    <property type="molecule type" value="Genomic_DNA"/>
</dbReference>
<evidence type="ECO:0000256" key="1">
    <source>
        <dbReference type="ARBA" id="ARBA00004370"/>
    </source>
</evidence>
<dbReference type="PANTHER" id="PTHR23076:SF113">
    <property type="entry name" value="ATP-DEPENDENT ZINC METALLOPROTEASE FTSH 1, CHLOROPLASTIC-RELATED"/>
    <property type="match status" value="1"/>
</dbReference>
<dbReference type="Pfam" id="PF01434">
    <property type="entry name" value="Peptidase_M41"/>
    <property type="match status" value="1"/>
</dbReference>
<evidence type="ECO:0000313" key="3">
    <source>
        <dbReference type="EMBL" id="MED6206432.1"/>
    </source>
</evidence>
<dbReference type="PANTHER" id="PTHR23076">
    <property type="entry name" value="METALLOPROTEASE M41 FTSH"/>
    <property type="match status" value="1"/>
</dbReference>
<dbReference type="InterPro" id="IPR000642">
    <property type="entry name" value="Peptidase_M41"/>
</dbReference>
<keyword evidence="3" id="KW-0482">Metalloprotease</keyword>
<feature type="domain" description="Peptidase M41" evidence="2">
    <location>
        <begin position="22"/>
        <end position="142"/>
    </location>
</feature>
<sequence length="153" mass="16642">MKHGGDGGGGGNLLELLTWNACRVAEEVIFGEENVTTGASNDFMQVSRVARQMVERFGFSKKIGQVAIGGPGGNPFLGQQMSTQKDYSMATADVVDAEVRELVETAYSRAKQIITTHIDILHKLAQLLIEKETVDGEEFMSLFIDGQAELYVA</sequence>
<dbReference type="InterPro" id="IPR037219">
    <property type="entry name" value="Peptidase_M41-like"/>
</dbReference>
<dbReference type="Gene3D" id="1.20.58.760">
    <property type="entry name" value="Peptidase M41"/>
    <property type="match status" value="1"/>
</dbReference>
<accession>A0ABU6Y7N0</accession>
<evidence type="ECO:0000259" key="2">
    <source>
        <dbReference type="Pfam" id="PF01434"/>
    </source>
</evidence>
<dbReference type="SUPFAM" id="SSF140990">
    <property type="entry name" value="FtsH protease domain-like"/>
    <property type="match status" value="1"/>
</dbReference>
<organism evidence="3 4">
    <name type="scientific">Stylosanthes scabra</name>
    <dbReference type="NCBI Taxonomy" id="79078"/>
    <lineage>
        <taxon>Eukaryota</taxon>
        <taxon>Viridiplantae</taxon>
        <taxon>Streptophyta</taxon>
        <taxon>Embryophyta</taxon>
        <taxon>Tracheophyta</taxon>
        <taxon>Spermatophyta</taxon>
        <taxon>Magnoliopsida</taxon>
        <taxon>eudicotyledons</taxon>
        <taxon>Gunneridae</taxon>
        <taxon>Pentapetalae</taxon>
        <taxon>rosids</taxon>
        <taxon>fabids</taxon>
        <taxon>Fabales</taxon>
        <taxon>Fabaceae</taxon>
        <taxon>Papilionoideae</taxon>
        <taxon>50 kb inversion clade</taxon>
        <taxon>dalbergioids sensu lato</taxon>
        <taxon>Dalbergieae</taxon>
        <taxon>Pterocarpus clade</taxon>
        <taxon>Stylosanthes</taxon>
    </lineage>
</organism>
<reference evidence="3 4" key="1">
    <citation type="journal article" date="2023" name="Plants (Basel)">
        <title>Bridging the Gap: Combining Genomics and Transcriptomics Approaches to Understand Stylosanthes scabra, an Orphan Legume from the Brazilian Caatinga.</title>
        <authorList>
            <person name="Ferreira-Neto J.R.C."/>
            <person name="da Silva M.D."/>
            <person name="Binneck E."/>
            <person name="de Melo N.F."/>
            <person name="da Silva R.H."/>
            <person name="de Melo A.L.T.M."/>
            <person name="Pandolfi V."/>
            <person name="Bustamante F.O."/>
            <person name="Brasileiro-Vidal A.C."/>
            <person name="Benko-Iseppon A.M."/>
        </authorList>
    </citation>
    <scope>NUCLEOTIDE SEQUENCE [LARGE SCALE GENOMIC DNA]</scope>
    <source>
        <tissue evidence="3">Leaves</tissue>
    </source>
</reference>
<comment type="caution">
    <text evidence="3">The sequence shown here is derived from an EMBL/GenBank/DDBJ whole genome shotgun (WGS) entry which is preliminary data.</text>
</comment>
<keyword evidence="4" id="KW-1185">Reference proteome</keyword>
<dbReference type="GO" id="GO:0008237">
    <property type="term" value="F:metallopeptidase activity"/>
    <property type="evidence" value="ECO:0007669"/>
    <property type="project" value="UniProtKB-KW"/>
</dbReference>
<keyword evidence="3" id="KW-0378">Hydrolase</keyword>
<keyword evidence="3" id="KW-0645">Protease</keyword>
<comment type="subcellular location">
    <subcellularLocation>
        <location evidence="1">Membrane</location>
    </subcellularLocation>
</comment>
<dbReference type="Proteomes" id="UP001341840">
    <property type="component" value="Unassembled WGS sequence"/>
</dbReference>
<evidence type="ECO:0000313" key="4">
    <source>
        <dbReference type="Proteomes" id="UP001341840"/>
    </source>
</evidence>
<proteinExistence type="predicted"/>
<protein>
    <submittedName>
        <fullName evidence="3">ATP-dependent zinc metalloprotease FTSH 1, chloroplastic</fullName>
    </submittedName>
</protein>
<gene>
    <name evidence="3" type="primary">FTSH1</name>
    <name evidence="3" type="ORF">PIB30_119249</name>
</gene>
<name>A0ABU6Y7N0_9FABA</name>